<evidence type="ECO:0000259" key="2">
    <source>
        <dbReference type="Pfam" id="PF20408"/>
    </source>
</evidence>
<dbReference type="EMBL" id="JAIFTL010000261">
    <property type="protein sequence ID" value="KAG9320747.1"/>
    <property type="molecule type" value="Genomic_DNA"/>
</dbReference>
<dbReference type="InterPro" id="IPR029058">
    <property type="entry name" value="AB_hydrolase_fold"/>
</dbReference>
<dbReference type="Proteomes" id="UP000717515">
    <property type="component" value="Unassembled WGS sequence"/>
</dbReference>
<proteinExistence type="predicted"/>
<organism evidence="3 4">
    <name type="scientific">Mortierella alpina</name>
    <name type="common">Oleaginous fungus</name>
    <name type="synonym">Mortierella renispora</name>
    <dbReference type="NCBI Taxonomy" id="64518"/>
    <lineage>
        <taxon>Eukaryota</taxon>
        <taxon>Fungi</taxon>
        <taxon>Fungi incertae sedis</taxon>
        <taxon>Mucoromycota</taxon>
        <taxon>Mortierellomycotina</taxon>
        <taxon>Mortierellomycetes</taxon>
        <taxon>Mortierellales</taxon>
        <taxon>Mortierellaceae</taxon>
        <taxon>Mortierella</taxon>
    </lineage>
</organism>
<protein>
    <recommendedName>
        <fullName evidence="2">KANL3/Tex30 alpha/beta hydrolase-like domain-containing protein</fullName>
    </recommendedName>
</protein>
<feature type="region of interest" description="Disordered" evidence="1">
    <location>
        <begin position="141"/>
        <end position="161"/>
    </location>
</feature>
<dbReference type="PANTHER" id="PTHR13136">
    <property type="entry name" value="TESTIS DEVELOPMENT PROTEIN PRTD"/>
    <property type="match status" value="1"/>
</dbReference>
<evidence type="ECO:0000313" key="4">
    <source>
        <dbReference type="Proteomes" id="UP000717515"/>
    </source>
</evidence>
<sequence>MSEPTQKEISIAWPGKAAITVTLTTPPEGVEPSGYGLLLGPGAGGDEKTALLTAVANEVARQGHFCARYRAKVPNLGFRVSVCTRVLEHLFHPSTGVHPLKGCFLGGHSMGTRVAGTVAAQLAGVTTTKAAPVKKAAVAKGKAKKSAASKPDTEPLSSSDSLPASFVSGLVLFSYPLHTSDNTKALRDQILLDIPASVSTLFVSGLKDTMCQPPLFEKVFKGMKSSPREIIQVTDADHGLGFGSSKPAQGKKEALIAAISEWTTAFMDEAITALETKEKQKKPSAAGAATKKKADLKKVADEWTVALSTVAS</sequence>
<dbReference type="PANTHER" id="PTHR13136:SF11">
    <property type="entry name" value="TESTIS-EXPRESSED PROTEIN 30"/>
    <property type="match status" value="1"/>
</dbReference>
<name>A0A9P7ZXZ9_MORAP</name>
<accession>A0A9P7ZXZ9</accession>
<comment type="caution">
    <text evidence="3">The sequence shown here is derived from an EMBL/GenBank/DDBJ whole genome shotgun (WGS) entry which is preliminary data.</text>
</comment>
<feature type="domain" description="KANL3/Tex30 alpha/beta hydrolase-like" evidence="2">
    <location>
        <begin position="165"/>
        <end position="261"/>
    </location>
</feature>
<dbReference type="InterPro" id="IPR046879">
    <property type="entry name" value="KANL3/Tex30_Abhydrolase"/>
</dbReference>
<reference evidence="3" key="1">
    <citation type="submission" date="2021-07" db="EMBL/GenBank/DDBJ databases">
        <title>Draft genome of Mortierella alpina, strain LL118, isolated from an aspen leaf litter sample.</title>
        <authorList>
            <person name="Yang S."/>
            <person name="Vinatzer B.A."/>
        </authorList>
    </citation>
    <scope>NUCLEOTIDE SEQUENCE</scope>
    <source>
        <strain evidence="3">LL118</strain>
    </source>
</reference>
<dbReference type="InterPro" id="IPR026555">
    <property type="entry name" value="NSL3/Tex30"/>
</dbReference>
<dbReference type="Gene3D" id="3.40.50.1820">
    <property type="entry name" value="alpha/beta hydrolase"/>
    <property type="match status" value="1"/>
</dbReference>
<gene>
    <name evidence="3" type="ORF">KVV02_005130</name>
</gene>
<evidence type="ECO:0000313" key="3">
    <source>
        <dbReference type="EMBL" id="KAG9320747.1"/>
    </source>
</evidence>
<dbReference type="AlphaFoldDB" id="A0A9P7ZXZ9"/>
<dbReference type="Pfam" id="PF20408">
    <property type="entry name" value="Abhydrolase_11"/>
    <property type="match status" value="1"/>
</dbReference>
<dbReference type="SUPFAM" id="SSF53474">
    <property type="entry name" value="alpha/beta-Hydrolases"/>
    <property type="match status" value="1"/>
</dbReference>
<evidence type="ECO:0000256" key="1">
    <source>
        <dbReference type="SAM" id="MobiDB-lite"/>
    </source>
</evidence>